<evidence type="ECO:0000313" key="3">
    <source>
        <dbReference type="Proteomes" id="UP000236291"/>
    </source>
</evidence>
<name>A0A2K3JUE4_TRIPR</name>
<feature type="region of interest" description="Disordered" evidence="1">
    <location>
        <begin position="21"/>
        <end position="91"/>
    </location>
</feature>
<comment type="caution">
    <text evidence="2">The sequence shown here is derived from an EMBL/GenBank/DDBJ whole genome shotgun (WGS) entry which is preliminary data.</text>
</comment>
<evidence type="ECO:0008006" key="4">
    <source>
        <dbReference type="Google" id="ProtNLM"/>
    </source>
</evidence>
<protein>
    <recommendedName>
        <fullName evidence="4">Cytochrome p450</fullName>
    </recommendedName>
</protein>
<gene>
    <name evidence="2" type="ORF">L195_g058815</name>
</gene>
<organism evidence="2 3">
    <name type="scientific">Trifolium pratense</name>
    <name type="common">Red clover</name>
    <dbReference type="NCBI Taxonomy" id="57577"/>
    <lineage>
        <taxon>Eukaryota</taxon>
        <taxon>Viridiplantae</taxon>
        <taxon>Streptophyta</taxon>
        <taxon>Embryophyta</taxon>
        <taxon>Tracheophyta</taxon>
        <taxon>Spermatophyta</taxon>
        <taxon>Magnoliopsida</taxon>
        <taxon>eudicotyledons</taxon>
        <taxon>Gunneridae</taxon>
        <taxon>Pentapetalae</taxon>
        <taxon>rosids</taxon>
        <taxon>fabids</taxon>
        <taxon>Fabales</taxon>
        <taxon>Fabaceae</taxon>
        <taxon>Papilionoideae</taxon>
        <taxon>50 kb inversion clade</taxon>
        <taxon>NPAAA clade</taxon>
        <taxon>Hologalegina</taxon>
        <taxon>IRL clade</taxon>
        <taxon>Trifolieae</taxon>
        <taxon>Trifolium</taxon>
    </lineage>
</organism>
<accession>A0A2K3JUE4</accession>
<dbReference type="Proteomes" id="UP000236291">
    <property type="component" value="Unassembled WGS sequence"/>
</dbReference>
<feature type="compositionally biased region" description="Low complexity" evidence="1">
    <location>
        <begin position="21"/>
        <end position="34"/>
    </location>
</feature>
<proteinExistence type="predicted"/>
<dbReference type="InterPro" id="IPR052929">
    <property type="entry name" value="RNase_H-like_EbsB-rel"/>
</dbReference>
<dbReference type="AlphaFoldDB" id="A0A2K3JUE4"/>
<dbReference type="PANTHER" id="PTHR47074:SF11">
    <property type="entry name" value="REVERSE TRANSCRIPTASE-LIKE PROTEIN"/>
    <property type="match status" value="1"/>
</dbReference>
<evidence type="ECO:0000313" key="2">
    <source>
        <dbReference type="EMBL" id="PNX57681.1"/>
    </source>
</evidence>
<feature type="compositionally biased region" description="Low complexity" evidence="1">
    <location>
        <begin position="55"/>
        <end position="87"/>
    </location>
</feature>
<feature type="non-terminal residue" evidence="2">
    <location>
        <position position="156"/>
    </location>
</feature>
<reference evidence="2 3" key="1">
    <citation type="journal article" date="2014" name="Am. J. Bot.">
        <title>Genome assembly and annotation for red clover (Trifolium pratense; Fabaceae).</title>
        <authorList>
            <person name="Istvanek J."/>
            <person name="Jaros M."/>
            <person name="Krenek A."/>
            <person name="Repkova J."/>
        </authorList>
    </citation>
    <scope>NUCLEOTIDE SEQUENCE [LARGE SCALE GENOMIC DNA]</scope>
    <source>
        <strain evidence="3">cv. Tatra</strain>
        <tissue evidence="2">Young leaves</tissue>
    </source>
</reference>
<dbReference type="PANTHER" id="PTHR47074">
    <property type="entry name" value="BNAC02G40300D PROTEIN"/>
    <property type="match status" value="1"/>
</dbReference>
<evidence type="ECO:0000256" key="1">
    <source>
        <dbReference type="SAM" id="MobiDB-lite"/>
    </source>
</evidence>
<dbReference type="EMBL" id="ASHM01124527">
    <property type="protein sequence ID" value="PNX57681.1"/>
    <property type="molecule type" value="Genomic_DNA"/>
</dbReference>
<reference evidence="2 3" key="2">
    <citation type="journal article" date="2017" name="Front. Plant Sci.">
        <title>Gene Classification and Mining of Molecular Markers Useful in Red Clover (Trifolium pratense) Breeding.</title>
        <authorList>
            <person name="Istvanek J."/>
            <person name="Dluhosova J."/>
            <person name="Dluhos P."/>
            <person name="Patkova L."/>
            <person name="Nedelnik J."/>
            <person name="Repkova J."/>
        </authorList>
    </citation>
    <scope>NUCLEOTIDE SEQUENCE [LARGE SCALE GENOMIC DNA]</scope>
    <source>
        <strain evidence="3">cv. Tatra</strain>
        <tissue evidence="2">Young leaves</tissue>
    </source>
</reference>
<sequence length="156" mass="18482">MQAAHMWNEWAMVQGLFEEQQTQEQRQQMHRPQQYSTPQQHIYQSQHEQRHQRHGQQQLSNEQQQSLHTQQQFTRAQHQQTAHTVQQWRNPPPGLVKCNVDASFYDTVKATEWGLCARDHQGRFIIAGTNIMYTKLNTIEGEAMAIKEAMEEMIQR</sequence>